<name>A0AAE1J560_9HYPO</name>
<comment type="caution">
    <text evidence="1">The sequence shown here is derived from an EMBL/GenBank/DDBJ whole genome shotgun (WGS) entry which is preliminary data.</text>
</comment>
<dbReference type="RefSeq" id="XP_062753256.1">
    <property type="nucleotide sequence ID" value="XM_062902431.1"/>
</dbReference>
<dbReference type="AlphaFoldDB" id="A0AAE1J560"/>
<organism evidence="1 2">
    <name type="scientific">Trichoderma aggressivum f. europaeum</name>
    <dbReference type="NCBI Taxonomy" id="173218"/>
    <lineage>
        <taxon>Eukaryota</taxon>
        <taxon>Fungi</taxon>
        <taxon>Dikarya</taxon>
        <taxon>Ascomycota</taxon>
        <taxon>Pezizomycotina</taxon>
        <taxon>Sordariomycetes</taxon>
        <taxon>Hypocreomycetidae</taxon>
        <taxon>Hypocreales</taxon>
        <taxon>Hypocreaceae</taxon>
        <taxon>Trichoderma</taxon>
    </lineage>
</organism>
<gene>
    <name evidence="1" type="ORF">Triagg1_7670</name>
</gene>
<protein>
    <submittedName>
        <fullName evidence="1">Uncharacterized protein</fullName>
    </submittedName>
</protein>
<evidence type="ECO:0000313" key="2">
    <source>
        <dbReference type="Proteomes" id="UP001273209"/>
    </source>
</evidence>
<dbReference type="EMBL" id="JAWRVG010000035">
    <property type="protein sequence ID" value="KAK4067227.1"/>
    <property type="molecule type" value="Genomic_DNA"/>
</dbReference>
<dbReference type="GeneID" id="87922336"/>
<accession>A0AAE1J560</accession>
<reference evidence="1" key="1">
    <citation type="submission" date="2023-11" db="EMBL/GenBank/DDBJ databases">
        <title>The genome sequences of three competitors of mushroom-forming fungi.</title>
        <authorList>
            <person name="Beijen E."/>
            <person name="Ohm R.A."/>
        </authorList>
    </citation>
    <scope>NUCLEOTIDE SEQUENCE</scope>
    <source>
        <strain evidence="1">CBS 100526</strain>
    </source>
</reference>
<keyword evidence="2" id="KW-1185">Reference proteome</keyword>
<sequence>MEIYMVTKPLARLNGEEIDVAEEDVSKDEDEPEDNVVKLDTSAKVSSGGWVTFAGSLEGPDWRVRPHATRCAGVGPLAQDDRSIAQSAGVWCSEHIEVDHDHSAVLICDNAHTMTTAHSDEQWQTS</sequence>
<dbReference type="Proteomes" id="UP001273209">
    <property type="component" value="Unassembled WGS sequence"/>
</dbReference>
<proteinExistence type="predicted"/>
<evidence type="ECO:0000313" key="1">
    <source>
        <dbReference type="EMBL" id="KAK4067227.1"/>
    </source>
</evidence>